<evidence type="ECO:0000256" key="1">
    <source>
        <dbReference type="SAM" id="MobiDB-lite"/>
    </source>
</evidence>
<proteinExistence type="predicted"/>
<gene>
    <name evidence="2" type="ORF">EH165_10150</name>
</gene>
<name>A0A3G8ZWP8_9ACTN</name>
<sequence>MPPRSRIAFAPLDLDAARRALADGKNVRVGIVPMGLFPSGGSGRLRAIGDPATEGEEFLHVEVTLAGSKDVIPFAPGDLTPIKRGQAEPEPVRSAKPATPVRAARTAIAPRAASALRSVSAVAAPPTLAAVPALPLMPIVPAQPLSGSTSRPSLNAVPDQKLATPARLHAAGALTATSDPAAPKSAAPHSTAPKSAAPHSTAPKSAAPKSVSPTTGVAAATEVATGSPGTEPRSNQPAKKNSRGKRLPVIITLSTTGVENTAWQIEARQGTKIVVRAATVAPTRAAELVATLNNESLTDYVAGVLAEHRKHVQERADHLAAALAIAQAELDQYPQS</sequence>
<dbReference type="KEGG" id="nak:EH165_10150"/>
<dbReference type="AlphaFoldDB" id="A0A3G8ZWP8"/>
<feature type="region of interest" description="Disordered" evidence="1">
    <location>
        <begin position="82"/>
        <end position="102"/>
    </location>
</feature>
<evidence type="ECO:0000313" key="3">
    <source>
        <dbReference type="Proteomes" id="UP000268084"/>
    </source>
</evidence>
<dbReference type="OrthoDB" id="5189560at2"/>
<dbReference type="Proteomes" id="UP000268084">
    <property type="component" value="Chromosome"/>
</dbReference>
<feature type="region of interest" description="Disordered" evidence="1">
    <location>
        <begin position="178"/>
        <end position="246"/>
    </location>
</feature>
<dbReference type="EMBL" id="CP034170">
    <property type="protein sequence ID" value="AZI58446.1"/>
    <property type="molecule type" value="Genomic_DNA"/>
</dbReference>
<reference evidence="2 3" key="2">
    <citation type="submission" date="2018-12" db="EMBL/GenBank/DDBJ databases">
        <title>Nakamurella antarcticus sp. nov., isolated from Antarctica South Shetland Islands soil.</title>
        <authorList>
            <person name="Peng F."/>
        </authorList>
    </citation>
    <scope>NUCLEOTIDE SEQUENCE [LARGE SCALE GENOMIC DNA]</scope>
    <source>
        <strain evidence="2 3">S14-144</strain>
    </source>
</reference>
<accession>A0A3G8ZWP8</accession>
<keyword evidence="3" id="KW-1185">Reference proteome</keyword>
<organism evidence="2 3">
    <name type="scientific">Nakamurella antarctica</name>
    <dbReference type="NCBI Taxonomy" id="1902245"/>
    <lineage>
        <taxon>Bacteria</taxon>
        <taxon>Bacillati</taxon>
        <taxon>Actinomycetota</taxon>
        <taxon>Actinomycetes</taxon>
        <taxon>Nakamurellales</taxon>
        <taxon>Nakamurellaceae</taxon>
        <taxon>Nakamurella</taxon>
    </lineage>
</organism>
<evidence type="ECO:0000313" key="2">
    <source>
        <dbReference type="EMBL" id="AZI58446.1"/>
    </source>
</evidence>
<dbReference type="RefSeq" id="WP_124799355.1">
    <property type="nucleotide sequence ID" value="NZ_CP034170.1"/>
</dbReference>
<feature type="compositionally biased region" description="Low complexity" evidence="1">
    <location>
        <begin position="214"/>
        <end position="226"/>
    </location>
</feature>
<reference evidence="2 3" key="1">
    <citation type="submission" date="2018-11" db="EMBL/GenBank/DDBJ databases">
        <authorList>
            <person name="Da X."/>
        </authorList>
    </citation>
    <scope>NUCLEOTIDE SEQUENCE [LARGE SCALE GENOMIC DNA]</scope>
    <source>
        <strain evidence="2 3">S14-144</strain>
    </source>
</reference>
<protein>
    <submittedName>
        <fullName evidence="2">Uncharacterized protein</fullName>
    </submittedName>
</protein>